<evidence type="ECO:0000256" key="5">
    <source>
        <dbReference type="ARBA" id="ARBA00023186"/>
    </source>
</evidence>
<dbReference type="NCBIfam" id="TIGR00208">
    <property type="entry name" value="fliS"/>
    <property type="match status" value="1"/>
</dbReference>
<evidence type="ECO:0000256" key="4">
    <source>
        <dbReference type="ARBA" id="ARBA00022795"/>
    </source>
</evidence>
<dbReference type="GO" id="GO:0044780">
    <property type="term" value="P:bacterial-type flagellum assembly"/>
    <property type="evidence" value="ECO:0007669"/>
    <property type="project" value="InterPro"/>
</dbReference>
<gene>
    <name evidence="7" type="primary">fliS</name>
    <name evidence="7" type="ORF">AUCHE_26_00120</name>
</gene>
<comment type="caution">
    <text evidence="7">The sequence shown here is derived from an EMBL/GenBank/DDBJ whole genome shotgun (WGS) entry which is preliminary data.</text>
</comment>
<comment type="subcellular location">
    <subcellularLocation>
        <location evidence="1 6">Cytoplasm</location>
        <location evidence="1 6">Cytosol</location>
    </subcellularLocation>
</comment>
<dbReference type="SUPFAM" id="SSF101116">
    <property type="entry name" value="Flagellar export chaperone FliS"/>
    <property type="match status" value="1"/>
</dbReference>
<sequence>MTTAAQLRNRYAQDTVSTASPAKLLVMLYDRLSKDLLNAEQAVVAGDIPGAHAAIVHAQEIITELAVTLDVSAWEGGEKLLAVYEFCLQELFQANVHKDAARVHSVREIIEPLRDSWKQAAAQTGEKP</sequence>
<dbReference type="PANTHER" id="PTHR34773">
    <property type="entry name" value="FLAGELLAR SECRETION CHAPERONE FLIS"/>
    <property type="match status" value="1"/>
</dbReference>
<dbReference type="InterPro" id="IPR036584">
    <property type="entry name" value="FliS_sf"/>
</dbReference>
<keyword evidence="7" id="KW-0969">Cilium</keyword>
<dbReference type="OrthoDB" id="3268516at2"/>
<evidence type="ECO:0000256" key="2">
    <source>
        <dbReference type="ARBA" id="ARBA00008787"/>
    </source>
</evidence>
<dbReference type="CDD" id="cd16098">
    <property type="entry name" value="FliS"/>
    <property type="match status" value="1"/>
</dbReference>
<keyword evidence="3 6" id="KW-0963">Cytoplasm</keyword>
<keyword evidence="7" id="KW-0966">Cell projection</keyword>
<dbReference type="InterPro" id="IPR003713">
    <property type="entry name" value="FliS"/>
</dbReference>
<keyword evidence="5" id="KW-0143">Chaperone</keyword>
<dbReference type="PANTHER" id="PTHR34773:SF1">
    <property type="entry name" value="FLAGELLAR SECRETION CHAPERONE FLIS"/>
    <property type="match status" value="1"/>
</dbReference>
<dbReference type="GO" id="GO:0071973">
    <property type="term" value="P:bacterial-type flagellum-dependent cell motility"/>
    <property type="evidence" value="ECO:0007669"/>
    <property type="project" value="TreeGrafter"/>
</dbReference>
<dbReference type="RefSeq" id="WP_006504219.1">
    <property type="nucleotide sequence ID" value="NZ_BAGZ01000026.1"/>
</dbReference>
<comment type="similarity">
    <text evidence="2 6">Belongs to the FliS family.</text>
</comment>
<dbReference type="EMBL" id="BAGZ01000026">
    <property type="protein sequence ID" value="GAB79461.1"/>
    <property type="molecule type" value="Genomic_DNA"/>
</dbReference>
<dbReference type="Proteomes" id="UP000008495">
    <property type="component" value="Unassembled WGS sequence"/>
</dbReference>
<keyword evidence="4 6" id="KW-1005">Bacterial flagellum biogenesis</keyword>
<dbReference type="GO" id="GO:0005829">
    <property type="term" value="C:cytosol"/>
    <property type="evidence" value="ECO:0007669"/>
    <property type="project" value="UniProtKB-SubCell"/>
</dbReference>
<dbReference type="PIRSF" id="PIRSF039090">
    <property type="entry name" value="Flis"/>
    <property type="match status" value="1"/>
</dbReference>
<dbReference type="eggNOG" id="COG1516">
    <property type="taxonomic scope" value="Bacteria"/>
</dbReference>
<keyword evidence="7" id="KW-0282">Flagellum</keyword>
<keyword evidence="8" id="KW-1185">Reference proteome</keyword>
<accession>K6UP21</accession>
<protein>
    <recommendedName>
        <fullName evidence="6">Flagellar secretion chaperone FliS</fullName>
    </recommendedName>
</protein>
<name>K6UP21_9MICO</name>
<dbReference type="AlphaFoldDB" id="K6UP21"/>
<evidence type="ECO:0000256" key="6">
    <source>
        <dbReference type="PIRNR" id="PIRNR039090"/>
    </source>
</evidence>
<evidence type="ECO:0000256" key="1">
    <source>
        <dbReference type="ARBA" id="ARBA00004514"/>
    </source>
</evidence>
<proteinExistence type="inferred from homology"/>
<dbReference type="Gene3D" id="1.20.120.340">
    <property type="entry name" value="Flagellar protein FliS"/>
    <property type="match status" value="1"/>
</dbReference>
<evidence type="ECO:0000313" key="8">
    <source>
        <dbReference type="Proteomes" id="UP000008495"/>
    </source>
</evidence>
<reference evidence="7 8" key="1">
    <citation type="submission" date="2012-08" db="EMBL/GenBank/DDBJ databases">
        <title>Whole genome shotgun sequence of Austwickia chelonae NBRC 105200.</title>
        <authorList>
            <person name="Yoshida I."/>
            <person name="Hosoyama A."/>
            <person name="Tsuchikane K."/>
            <person name="Katsumata H."/>
            <person name="Ando Y."/>
            <person name="Ohji S."/>
            <person name="Hamada M."/>
            <person name="Tamura T."/>
            <person name="Yamazoe A."/>
            <person name="Yamazaki S."/>
            <person name="Fujita N."/>
        </authorList>
    </citation>
    <scope>NUCLEOTIDE SEQUENCE [LARGE SCALE GENOMIC DNA]</scope>
    <source>
        <strain evidence="7 8">NBRC 105200</strain>
    </source>
</reference>
<dbReference type="Pfam" id="PF02561">
    <property type="entry name" value="FliS"/>
    <property type="match status" value="1"/>
</dbReference>
<dbReference type="STRING" id="100225.SAMN05421595_0224"/>
<evidence type="ECO:0000313" key="7">
    <source>
        <dbReference type="EMBL" id="GAB79461.1"/>
    </source>
</evidence>
<organism evidence="7 8">
    <name type="scientific">Austwickia chelonae NBRC 105200</name>
    <dbReference type="NCBI Taxonomy" id="1184607"/>
    <lineage>
        <taxon>Bacteria</taxon>
        <taxon>Bacillati</taxon>
        <taxon>Actinomycetota</taxon>
        <taxon>Actinomycetes</taxon>
        <taxon>Micrococcales</taxon>
        <taxon>Dermatophilaceae</taxon>
        <taxon>Austwickia</taxon>
    </lineage>
</organism>
<evidence type="ECO:0000256" key="3">
    <source>
        <dbReference type="ARBA" id="ARBA00022490"/>
    </source>
</evidence>